<evidence type="ECO:0000256" key="1">
    <source>
        <dbReference type="SAM" id="Phobius"/>
    </source>
</evidence>
<dbReference type="Proteomes" id="UP001321486">
    <property type="component" value="Chromosome"/>
</dbReference>
<keyword evidence="1" id="KW-0472">Membrane</keyword>
<accession>A0ABN6XWC3</accession>
<dbReference type="EMBL" id="AP027732">
    <property type="protein sequence ID" value="BDZ49342.1"/>
    <property type="molecule type" value="Genomic_DNA"/>
</dbReference>
<evidence type="ECO:0000313" key="3">
    <source>
        <dbReference type="Proteomes" id="UP001321486"/>
    </source>
</evidence>
<organism evidence="2 3">
    <name type="scientific">Frondihabitans sucicola</name>
    <dbReference type="NCBI Taxonomy" id="1268041"/>
    <lineage>
        <taxon>Bacteria</taxon>
        <taxon>Bacillati</taxon>
        <taxon>Actinomycetota</taxon>
        <taxon>Actinomycetes</taxon>
        <taxon>Micrococcales</taxon>
        <taxon>Microbacteriaceae</taxon>
        <taxon>Frondihabitans</taxon>
    </lineage>
</organism>
<keyword evidence="3" id="KW-1185">Reference proteome</keyword>
<sequence length="151" mass="15867">MCPSRADPVSNYPQGMQDHLGAVMPRSRVVWGWVEFAGAFVAIVAVLGLISQWGSLYFVLFGGPARPPSDHEILVYNVTTGVAAVALAAAVTAAFLLGHKILLGVHIVGAFIALGVVVILAFPADRWQPPSGGNPLPADYHPCYSGANDCD</sequence>
<evidence type="ECO:0000313" key="2">
    <source>
        <dbReference type="EMBL" id="BDZ49342.1"/>
    </source>
</evidence>
<reference evidence="3" key="1">
    <citation type="journal article" date="2019" name="Int. J. Syst. Evol. Microbiol.">
        <title>The Global Catalogue of Microorganisms (GCM) 10K type strain sequencing project: providing services to taxonomists for standard genome sequencing and annotation.</title>
        <authorList>
            <consortium name="The Broad Institute Genomics Platform"/>
            <consortium name="The Broad Institute Genome Sequencing Center for Infectious Disease"/>
            <person name="Wu L."/>
            <person name="Ma J."/>
        </authorList>
    </citation>
    <scope>NUCLEOTIDE SEQUENCE [LARGE SCALE GENOMIC DNA]</scope>
    <source>
        <strain evidence="3">NBRC 108728</strain>
    </source>
</reference>
<feature type="transmembrane region" description="Helical" evidence="1">
    <location>
        <begin position="36"/>
        <end position="61"/>
    </location>
</feature>
<evidence type="ECO:0008006" key="4">
    <source>
        <dbReference type="Google" id="ProtNLM"/>
    </source>
</evidence>
<feature type="transmembrane region" description="Helical" evidence="1">
    <location>
        <begin position="73"/>
        <end position="95"/>
    </location>
</feature>
<feature type="transmembrane region" description="Helical" evidence="1">
    <location>
        <begin position="101"/>
        <end position="122"/>
    </location>
</feature>
<gene>
    <name evidence="2" type="ORF">GCM10025867_15830</name>
</gene>
<protein>
    <recommendedName>
        <fullName evidence="4">Integral membrane protein</fullName>
    </recommendedName>
</protein>
<keyword evidence="1" id="KW-1133">Transmembrane helix</keyword>
<name>A0ABN6XWC3_9MICO</name>
<proteinExistence type="predicted"/>
<keyword evidence="1" id="KW-0812">Transmembrane</keyword>